<evidence type="ECO:0000313" key="4">
    <source>
        <dbReference type="Proteomes" id="UP000277580"/>
    </source>
</evidence>
<dbReference type="Proteomes" id="UP000277580">
    <property type="component" value="Unassembled WGS sequence"/>
</dbReference>
<accession>A0A3N4K7H9</accession>
<dbReference type="Pfam" id="PF24883">
    <property type="entry name" value="NPHP3_N"/>
    <property type="match status" value="1"/>
</dbReference>
<dbReference type="EMBL" id="ML119312">
    <property type="protein sequence ID" value="RPB06496.1"/>
    <property type="molecule type" value="Genomic_DNA"/>
</dbReference>
<dbReference type="PANTHER" id="PTHR10039">
    <property type="entry name" value="AMELOGENIN"/>
    <property type="match status" value="1"/>
</dbReference>
<keyword evidence="4" id="KW-1185">Reference proteome</keyword>
<dbReference type="AlphaFoldDB" id="A0A3N4K7H9"/>
<dbReference type="InterPro" id="IPR056884">
    <property type="entry name" value="NPHP3-like_N"/>
</dbReference>
<keyword evidence="1" id="KW-0677">Repeat</keyword>
<gene>
    <name evidence="3" type="ORF">P167DRAFT_587084</name>
</gene>
<name>A0A3N4K7H9_9PEZI</name>
<dbReference type="OrthoDB" id="7464126at2759"/>
<evidence type="ECO:0000313" key="3">
    <source>
        <dbReference type="EMBL" id="RPB06496.1"/>
    </source>
</evidence>
<reference evidence="3 4" key="1">
    <citation type="journal article" date="2018" name="Nat. Ecol. Evol.">
        <title>Pezizomycetes genomes reveal the molecular basis of ectomycorrhizal truffle lifestyle.</title>
        <authorList>
            <person name="Murat C."/>
            <person name="Payen T."/>
            <person name="Noel B."/>
            <person name="Kuo A."/>
            <person name="Morin E."/>
            <person name="Chen J."/>
            <person name="Kohler A."/>
            <person name="Krizsan K."/>
            <person name="Balestrini R."/>
            <person name="Da Silva C."/>
            <person name="Montanini B."/>
            <person name="Hainaut M."/>
            <person name="Levati E."/>
            <person name="Barry K.W."/>
            <person name="Belfiori B."/>
            <person name="Cichocki N."/>
            <person name="Clum A."/>
            <person name="Dockter R.B."/>
            <person name="Fauchery L."/>
            <person name="Guy J."/>
            <person name="Iotti M."/>
            <person name="Le Tacon F."/>
            <person name="Lindquist E.A."/>
            <person name="Lipzen A."/>
            <person name="Malagnac F."/>
            <person name="Mello A."/>
            <person name="Molinier V."/>
            <person name="Miyauchi S."/>
            <person name="Poulain J."/>
            <person name="Riccioni C."/>
            <person name="Rubini A."/>
            <person name="Sitrit Y."/>
            <person name="Splivallo R."/>
            <person name="Traeger S."/>
            <person name="Wang M."/>
            <person name="Zifcakova L."/>
            <person name="Wipf D."/>
            <person name="Zambonelli A."/>
            <person name="Paolocci F."/>
            <person name="Nowrousian M."/>
            <person name="Ottonello S."/>
            <person name="Baldrian P."/>
            <person name="Spatafora J.W."/>
            <person name="Henrissat B."/>
            <person name="Nagy L.G."/>
            <person name="Aury J.M."/>
            <person name="Wincker P."/>
            <person name="Grigoriev I.V."/>
            <person name="Bonfante P."/>
            <person name="Martin F.M."/>
        </authorList>
    </citation>
    <scope>NUCLEOTIDE SEQUENCE [LARGE SCALE GENOMIC DNA]</scope>
    <source>
        <strain evidence="3 4">CCBAS932</strain>
    </source>
</reference>
<dbReference type="STRING" id="1392247.A0A3N4K7H9"/>
<evidence type="ECO:0000256" key="1">
    <source>
        <dbReference type="ARBA" id="ARBA00022737"/>
    </source>
</evidence>
<organism evidence="3 4">
    <name type="scientific">Morchella conica CCBAS932</name>
    <dbReference type="NCBI Taxonomy" id="1392247"/>
    <lineage>
        <taxon>Eukaryota</taxon>
        <taxon>Fungi</taxon>
        <taxon>Dikarya</taxon>
        <taxon>Ascomycota</taxon>
        <taxon>Pezizomycotina</taxon>
        <taxon>Pezizomycetes</taxon>
        <taxon>Pezizales</taxon>
        <taxon>Morchellaceae</taxon>
        <taxon>Morchella</taxon>
    </lineage>
</organism>
<protein>
    <recommendedName>
        <fullName evidence="2">Nephrocystin 3-like N-terminal domain-containing protein</fullName>
    </recommendedName>
</protein>
<sequence length="491" mass="55501">MTSPPVSSHSRSFGALLNPISELLWKVAFQSLSTSDQESLRSCNGGDIIKDILDSMEAQKKLDERNARMFRWQGEVYRSSDIADKVISWVQTFVKVGDTIAQCDPVHAALPWAEFRFILQPFSTIETNPRTQLVQLYAKILDFLAKTKKRIEKGRVGRIISAIFEYGDTKEKLVLLEQSASSVDTTASTANAQSRHIRDQELGGSSLSRITLIQSQLTHIKEGIDDGRNRSETLQNLLTELNVSLSDISRKLDTLYKSLQCCNMKTEEDRRNPAIILACLVKQLRICTENLPGVLVSAHENRERIGSREPLDFDECLELIVEIINISQPATLIIGALDEMEMEGRLELLKAIKFISNSIPVVKIFISSRMSNDTELTLENVPRINIRARDNQKDIDKFITREIDKAILERRLLGGSVHPESRDKIEEALSRKVDGIYRISQDGWSGWDFDHLSKLYQNLVDIDAELGVIPPALPLSNELSNTTIYKYKTLE</sequence>
<feature type="domain" description="Nephrocystin 3-like N-terminal" evidence="2">
    <location>
        <begin position="265"/>
        <end position="369"/>
    </location>
</feature>
<dbReference type="PANTHER" id="PTHR10039:SF16">
    <property type="entry name" value="GPI INOSITOL-DEACYLASE"/>
    <property type="match status" value="1"/>
</dbReference>
<evidence type="ECO:0000259" key="2">
    <source>
        <dbReference type="Pfam" id="PF24883"/>
    </source>
</evidence>
<dbReference type="InParanoid" id="A0A3N4K7H9"/>
<proteinExistence type="predicted"/>